<reference evidence="2" key="2">
    <citation type="submission" date="2020-09" db="EMBL/GenBank/DDBJ databases">
        <authorList>
            <person name="Sun Q."/>
            <person name="Ohkuma M."/>
        </authorList>
    </citation>
    <scope>NUCLEOTIDE SEQUENCE</scope>
    <source>
        <strain evidence="2">JCM 14371</strain>
    </source>
</reference>
<protein>
    <submittedName>
        <fullName evidence="2">Metallophosphoesterase</fullName>
    </submittedName>
</protein>
<dbReference type="PANTHER" id="PTHR36303:SF1">
    <property type="entry name" value="2',3'-CYCLIC-NUCLEOTIDE 2'-PHOSPHODIESTERASE"/>
    <property type="match status" value="1"/>
</dbReference>
<dbReference type="Gene3D" id="3.60.21.10">
    <property type="match status" value="1"/>
</dbReference>
<dbReference type="Pfam" id="PF13277">
    <property type="entry name" value="YmdB"/>
    <property type="match status" value="1"/>
</dbReference>
<sequence>MLASHLPTIRSQFHFVIVNGENAAGGFGLNRESFDAITRAGADCVTLGNHAWHHKEVFSLLDDRRVVRPVNLPIGTPGSGFQTFDVKGDSGALERITVVNALGRVFMEATHNPFLTMDELLSRDDLGSVFLDFHAEATSEKAAMGQYLAGRVAGVVGTHTHVATADTRLLRGGTAFQTDAGFTGPMDSVIGADPEGPILRFTTEMHSRFTVKDGPAELNGVIMHIEDGRAEFVERYHHEERA</sequence>
<dbReference type="Proteomes" id="UP000635726">
    <property type="component" value="Unassembled WGS sequence"/>
</dbReference>
<dbReference type="SUPFAM" id="SSF56300">
    <property type="entry name" value="Metallo-dependent phosphatases"/>
    <property type="match status" value="1"/>
</dbReference>
<organism evidence="2 3">
    <name type="scientific">Deinococcus aquiradiocola</name>
    <dbReference type="NCBI Taxonomy" id="393059"/>
    <lineage>
        <taxon>Bacteria</taxon>
        <taxon>Thermotogati</taxon>
        <taxon>Deinococcota</taxon>
        <taxon>Deinococci</taxon>
        <taxon>Deinococcales</taxon>
        <taxon>Deinococcaceae</taxon>
        <taxon>Deinococcus</taxon>
    </lineage>
</organism>
<feature type="active site" description="Proton donor" evidence="1">
    <location>
        <position position="50"/>
    </location>
</feature>
<evidence type="ECO:0000313" key="3">
    <source>
        <dbReference type="Proteomes" id="UP000635726"/>
    </source>
</evidence>
<keyword evidence="3" id="KW-1185">Reference proteome</keyword>
<accession>A0A917UKR3</accession>
<name>A0A917UKR3_9DEIO</name>
<evidence type="ECO:0000313" key="2">
    <source>
        <dbReference type="EMBL" id="GGJ64624.1"/>
    </source>
</evidence>
<comment type="caution">
    <text evidence="2">The sequence shown here is derived from an EMBL/GenBank/DDBJ whole genome shotgun (WGS) entry which is preliminary data.</text>
</comment>
<dbReference type="EMBL" id="BMOE01000001">
    <property type="protein sequence ID" value="GGJ64624.1"/>
    <property type="molecule type" value="Genomic_DNA"/>
</dbReference>
<gene>
    <name evidence="2" type="ORF">GCM10008939_05640</name>
</gene>
<dbReference type="GO" id="GO:0004113">
    <property type="term" value="F:2',3'-cyclic-nucleotide 3'-phosphodiesterase activity"/>
    <property type="evidence" value="ECO:0007669"/>
    <property type="project" value="TreeGrafter"/>
</dbReference>
<dbReference type="InterPro" id="IPR005235">
    <property type="entry name" value="YmdB-like"/>
</dbReference>
<dbReference type="InterPro" id="IPR029052">
    <property type="entry name" value="Metallo-depent_PP-like"/>
</dbReference>
<evidence type="ECO:0000256" key="1">
    <source>
        <dbReference type="PIRSR" id="PIRSR004789-50"/>
    </source>
</evidence>
<proteinExistence type="predicted"/>
<reference evidence="2" key="1">
    <citation type="journal article" date="2014" name="Int. J. Syst. Evol. Microbiol.">
        <title>Complete genome sequence of Corynebacterium casei LMG S-19264T (=DSM 44701T), isolated from a smear-ripened cheese.</title>
        <authorList>
            <consortium name="US DOE Joint Genome Institute (JGI-PGF)"/>
            <person name="Walter F."/>
            <person name="Albersmeier A."/>
            <person name="Kalinowski J."/>
            <person name="Ruckert C."/>
        </authorList>
    </citation>
    <scope>NUCLEOTIDE SEQUENCE</scope>
    <source>
        <strain evidence="2">JCM 14371</strain>
    </source>
</reference>
<dbReference type="PIRSF" id="PIRSF004789">
    <property type="entry name" value="DR1281"/>
    <property type="match status" value="1"/>
</dbReference>
<dbReference type="AlphaFoldDB" id="A0A917UKR3"/>
<dbReference type="PANTHER" id="PTHR36303">
    <property type="entry name" value="2',3'-CYCLIC-NUCLEOTIDE 2'-PHOSPHODIESTERASE"/>
    <property type="match status" value="1"/>
</dbReference>